<dbReference type="Proteomes" id="UP001501303">
    <property type="component" value="Unassembled WGS sequence"/>
</dbReference>
<evidence type="ECO:0000313" key="4">
    <source>
        <dbReference type="Proteomes" id="UP001501303"/>
    </source>
</evidence>
<feature type="compositionally biased region" description="Basic and acidic residues" evidence="1">
    <location>
        <begin position="7"/>
        <end position="16"/>
    </location>
</feature>
<dbReference type="SMART" id="SM00530">
    <property type="entry name" value="HTH_XRE"/>
    <property type="match status" value="1"/>
</dbReference>
<dbReference type="InterPro" id="IPR043917">
    <property type="entry name" value="DUF5753"/>
</dbReference>
<keyword evidence="4" id="KW-1185">Reference proteome</keyword>
<dbReference type="CDD" id="cd00093">
    <property type="entry name" value="HTH_XRE"/>
    <property type="match status" value="1"/>
</dbReference>
<feature type="domain" description="HTH cro/C1-type" evidence="2">
    <location>
        <begin position="33"/>
        <end position="88"/>
    </location>
</feature>
<reference evidence="3 4" key="1">
    <citation type="journal article" date="2019" name="Int. J. Syst. Evol. Microbiol.">
        <title>The Global Catalogue of Microorganisms (GCM) 10K type strain sequencing project: providing services to taxonomists for standard genome sequencing and annotation.</title>
        <authorList>
            <consortium name="The Broad Institute Genomics Platform"/>
            <consortium name="The Broad Institute Genome Sequencing Center for Infectious Disease"/>
            <person name="Wu L."/>
            <person name="Ma J."/>
        </authorList>
    </citation>
    <scope>NUCLEOTIDE SEQUENCE [LARGE SCALE GENOMIC DNA]</scope>
    <source>
        <strain evidence="3 4">JCM 13581</strain>
    </source>
</reference>
<gene>
    <name evidence="3" type="ORF">GCM10009716_22250</name>
</gene>
<dbReference type="SUPFAM" id="SSF47413">
    <property type="entry name" value="lambda repressor-like DNA-binding domains"/>
    <property type="match status" value="1"/>
</dbReference>
<dbReference type="Pfam" id="PF19054">
    <property type="entry name" value="DUF5753"/>
    <property type="match status" value="1"/>
</dbReference>
<comment type="caution">
    <text evidence="3">The sequence shown here is derived from an EMBL/GenBank/DDBJ whole genome shotgun (WGS) entry which is preliminary data.</text>
</comment>
<protein>
    <submittedName>
        <fullName evidence="3">Helix-turn-helix transcriptional regulator</fullName>
    </submittedName>
</protein>
<organism evidence="3 4">
    <name type="scientific">Streptomyces sodiiphilus</name>
    <dbReference type="NCBI Taxonomy" id="226217"/>
    <lineage>
        <taxon>Bacteria</taxon>
        <taxon>Bacillati</taxon>
        <taxon>Actinomycetota</taxon>
        <taxon>Actinomycetes</taxon>
        <taxon>Kitasatosporales</taxon>
        <taxon>Streptomycetaceae</taxon>
        <taxon>Streptomyces</taxon>
    </lineage>
</organism>
<accession>A0ABN2P3Y6</accession>
<evidence type="ECO:0000313" key="3">
    <source>
        <dbReference type="EMBL" id="GAA1911865.1"/>
    </source>
</evidence>
<dbReference type="InterPro" id="IPR010982">
    <property type="entry name" value="Lambda_DNA-bd_dom_sf"/>
</dbReference>
<dbReference type="RefSeq" id="WP_344260996.1">
    <property type="nucleotide sequence ID" value="NZ_BAAAMJ010000018.1"/>
</dbReference>
<evidence type="ECO:0000256" key="1">
    <source>
        <dbReference type="SAM" id="MobiDB-lite"/>
    </source>
</evidence>
<proteinExistence type="predicted"/>
<dbReference type="Gene3D" id="1.10.260.40">
    <property type="entry name" value="lambda repressor-like DNA-binding domains"/>
    <property type="match status" value="1"/>
</dbReference>
<dbReference type="InterPro" id="IPR001387">
    <property type="entry name" value="Cro/C1-type_HTH"/>
</dbReference>
<sequence>MDTEEAVSERQEDRAAGYRHAGPTVPRMVLGAQLRRLREARNITGAEAGEVIRASHSKISRLEMGRTGFKRRDVDDLLTLYGVQDEGERATLLALARQSNMPGWWHAYYEVVPPWLNLYLGLEQSARVIRTYELQFVPGLLQTEQYARDVIRLGFEGIPEEELERRVELRMRRQLVLHQPSPPHLWAVIDEAALRRAMGSTEAMRAQLAHLIEMMEYRHITIQVMSFAAGGHAAVSGPVTVIRPPGEELPDVVYLEQHTGGIYPDKPEEVDHYRHVMNRLALRAEPPEATTGILRRILAET</sequence>
<dbReference type="Pfam" id="PF13560">
    <property type="entry name" value="HTH_31"/>
    <property type="match status" value="1"/>
</dbReference>
<name>A0ABN2P3Y6_9ACTN</name>
<dbReference type="EMBL" id="BAAAMJ010000018">
    <property type="protein sequence ID" value="GAA1911865.1"/>
    <property type="molecule type" value="Genomic_DNA"/>
</dbReference>
<evidence type="ECO:0000259" key="2">
    <source>
        <dbReference type="SMART" id="SM00530"/>
    </source>
</evidence>
<feature type="region of interest" description="Disordered" evidence="1">
    <location>
        <begin position="1"/>
        <end position="20"/>
    </location>
</feature>